<protein>
    <submittedName>
        <fullName evidence="2">Uncharacterized protein</fullName>
    </submittedName>
</protein>
<accession>A0AAD7FMU9</accession>
<evidence type="ECO:0000313" key="2">
    <source>
        <dbReference type="EMBL" id="KAJ7629064.1"/>
    </source>
</evidence>
<reference evidence="2" key="1">
    <citation type="submission" date="2023-03" db="EMBL/GenBank/DDBJ databases">
        <title>Massive genome expansion in bonnet fungi (Mycena s.s.) driven by repeated elements and novel gene families across ecological guilds.</title>
        <authorList>
            <consortium name="Lawrence Berkeley National Laboratory"/>
            <person name="Harder C.B."/>
            <person name="Miyauchi S."/>
            <person name="Viragh M."/>
            <person name="Kuo A."/>
            <person name="Thoen E."/>
            <person name="Andreopoulos B."/>
            <person name="Lu D."/>
            <person name="Skrede I."/>
            <person name="Drula E."/>
            <person name="Henrissat B."/>
            <person name="Morin E."/>
            <person name="Kohler A."/>
            <person name="Barry K."/>
            <person name="LaButti K."/>
            <person name="Morin E."/>
            <person name="Salamov A."/>
            <person name="Lipzen A."/>
            <person name="Mereny Z."/>
            <person name="Hegedus B."/>
            <person name="Baldrian P."/>
            <person name="Stursova M."/>
            <person name="Weitz H."/>
            <person name="Taylor A."/>
            <person name="Grigoriev I.V."/>
            <person name="Nagy L.G."/>
            <person name="Martin F."/>
            <person name="Kauserud H."/>
        </authorList>
    </citation>
    <scope>NUCLEOTIDE SEQUENCE</scope>
    <source>
        <strain evidence="2">9284</strain>
    </source>
</reference>
<feature type="region of interest" description="Disordered" evidence="1">
    <location>
        <begin position="81"/>
        <end position="115"/>
    </location>
</feature>
<gene>
    <name evidence="2" type="ORF">FB45DRAFT_1080627</name>
</gene>
<dbReference type="AlphaFoldDB" id="A0AAD7FMU9"/>
<evidence type="ECO:0000313" key="3">
    <source>
        <dbReference type="Proteomes" id="UP001221142"/>
    </source>
</evidence>
<sequence>MPQWPRKFFLATTVAKPGGSTSYAGKLGPARQQLLASTSTTLQASSPLLFEFLMFSNNTGFQVSGGSFYSVAGDVNLQINAPPVAGHPEEPRTIPDGQSLDGGFSGDTRPSDRSERRFAPYGRRFEWYSAPIFEATTDTSSRPRLQDIVHIATPNFNHHIYEAPGTLALLFCGRVESDTRRAFASLRQHLRVSIFRYPYSG</sequence>
<evidence type="ECO:0000256" key="1">
    <source>
        <dbReference type="SAM" id="MobiDB-lite"/>
    </source>
</evidence>
<name>A0AAD7FMU9_9AGAR</name>
<keyword evidence="3" id="KW-1185">Reference proteome</keyword>
<proteinExistence type="predicted"/>
<dbReference type="EMBL" id="JARKIF010000010">
    <property type="protein sequence ID" value="KAJ7629064.1"/>
    <property type="molecule type" value="Genomic_DNA"/>
</dbReference>
<organism evidence="2 3">
    <name type="scientific">Roridomyces roridus</name>
    <dbReference type="NCBI Taxonomy" id="1738132"/>
    <lineage>
        <taxon>Eukaryota</taxon>
        <taxon>Fungi</taxon>
        <taxon>Dikarya</taxon>
        <taxon>Basidiomycota</taxon>
        <taxon>Agaricomycotina</taxon>
        <taxon>Agaricomycetes</taxon>
        <taxon>Agaricomycetidae</taxon>
        <taxon>Agaricales</taxon>
        <taxon>Marasmiineae</taxon>
        <taxon>Mycenaceae</taxon>
        <taxon>Roridomyces</taxon>
    </lineage>
</organism>
<dbReference type="Proteomes" id="UP001221142">
    <property type="component" value="Unassembled WGS sequence"/>
</dbReference>
<comment type="caution">
    <text evidence="2">The sequence shown here is derived from an EMBL/GenBank/DDBJ whole genome shotgun (WGS) entry which is preliminary data.</text>
</comment>